<reference evidence="2 3" key="1">
    <citation type="submission" date="2022-11" db="EMBL/GenBank/DDBJ databases">
        <title>Genome Sequencing of Nocardia sp. ON39_IFM12276 and assembly.</title>
        <authorList>
            <person name="Shimojima M."/>
            <person name="Toyokawa M."/>
            <person name="Uesaka K."/>
        </authorList>
    </citation>
    <scope>NUCLEOTIDE SEQUENCE [LARGE SCALE GENOMIC DNA]</scope>
    <source>
        <strain evidence="2 3">IFM 12276</strain>
    </source>
</reference>
<dbReference type="CDD" id="cd00077">
    <property type="entry name" value="HDc"/>
    <property type="match status" value="1"/>
</dbReference>
<dbReference type="Proteomes" id="UP001317870">
    <property type="component" value="Chromosome"/>
</dbReference>
<evidence type="ECO:0000313" key="2">
    <source>
        <dbReference type="EMBL" id="BDU00447.1"/>
    </source>
</evidence>
<keyword evidence="3" id="KW-1185">Reference proteome</keyword>
<accession>A0ABM8CZI8</accession>
<evidence type="ECO:0000313" key="3">
    <source>
        <dbReference type="Proteomes" id="UP001317870"/>
    </source>
</evidence>
<dbReference type="EMBL" id="AP026978">
    <property type="protein sequence ID" value="BDU00447.1"/>
    <property type="molecule type" value="Genomic_DNA"/>
</dbReference>
<name>A0ABM8CZI8_9NOCA</name>
<dbReference type="InterPro" id="IPR006674">
    <property type="entry name" value="HD_domain"/>
</dbReference>
<dbReference type="PANTHER" id="PTHR35569">
    <property type="entry name" value="CYANAMIDE HYDRATASE DDI2-RELATED"/>
    <property type="match status" value="1"/>
</dbReference>
<dbReference type="SUPFAM" id="SSF109604">
    <property type="entry name" value="HD-domain/PDEase-like"/>
    <property type="match status" value="1"/>
</dbReference>
<gene>
    <name evidence="2" type="ORF">IFM12276_34750</name>
</gene>
<dbReference type="RefSeq" id="WP_281873284.1">
    <property type="nucleotide sequence ID" value="NZ_AP026978.1"/>
</dbReference>
<proteinExistence type="predicted"/>
<sequence length="208" mass="22257">MGVLDDLVMPDTAASSAALEVVSAYQSAALLNHSRRVYVWAAAYGSRQGIRYDAELLFTAAMLHDIGLVPEFDSHTVPFEEAGGHVARVFAAGAGWPSERRERLGEVIARHMEPDVDVADDPEGHLLSRAAAVDIVGMNIDDFSPAFRAEVLQRYPRLGLADEFLACFQAQADRKTGSSAARAMQSGLAARMAANPLGAGSEPTSEEI</sequence>
<dbReference type="Gene3D" id="1.10.3210.10">
    <property type="entry name" value="Hypothetical protein af1432"/>
    <property type="match status" value="1"/>
</dbReference>
<organism evidence="2 3">
    <name type="scientific">Nocardia sputorum</name>
    <dbReference type="NCBI Taxonomy" id="2984338"/>
    <lineage>
        <taxon>Bacteria</taxon>
        <taxon>Bacillati</taxon>
        <taxon>Actinomycetota</taxon>
        <taxon>Actinomycetes</taxon>
        <taxon>Mycobacteriales</taxon>
        <taxon>Nocardiaceae</taxon>
        <taxon>Nocardia</taxon>
    </lineage>
</organism>
<dbReference type="PANTHER" id="PTHR35569:SF1">
    <property type="entry name" value="CYANAMIDE HYDRATASE DDI2-RELATED"/>
    <property type="match status" value="1"/>
</dbReference>
<evidence type="ECO:0000259" key="1">
    <source>
        <dbReference type="SMART" id="SM00471"/>
    </source>
</evidence>
<dbReference type="InterPro" id="IPR003607">
    <property type="entry name" value="HD/PDEase_dom"/>
</dbReference>
<dbReference type="SMART" id="SM00471">
    <property type="entry name" value="HDc"/>
    <property type="match status" value="1"/>
</dbReference>
<feature type="domain" description="HD/PDEase" evidence="1">
    <location>
        <begin position="26"/>
        <end position="102"/>
    </location>
</feature>
<dbReference type="Pfam" id="PF01966">
    <property type="entry name" value="HD"/>
    <property type="match status" value="1"/>
</dbReference>
<protein>
    <submittedName>
        <fullName evidence="2">Cyanamide hydratase</fullName>
    </submittedName>
</protein>